<keyword evidence="8" id="KW-1185">Reference proteome</keyword>
<dbReference type="InterPro" id="IPR036259">
    <property type="entry name" value="MFS_trans_sf"/>
</dbReference>
<comment type="subcellular location">
    <subcellularLocation>
        <location evidence="1">Membrane</location>
        <topology evidence="1">Multi-pass membrane protein</topology>
    </subcellularLocation>
</comment>
<evidence type="ECO:0000313" key="7">
    <source>
        <dbReference type="EMBL" id="TQB73677.1"/>
    </source>
</evidence>
<keyword evidence="2 6" id="KW-0812">Transmembrane</keyword>
<comment type="caution">
    <text evidence="7">The sequence shown here is derived from an EMBL/GenBank/DDBJ whole genome shotgun (WGS) entry which is preliminary data.</text>
</comment>
<evidence type="ECO:0000256" key="1">
    <source>
        <dbReference type="ARBA" id="ARBA00004141"/>
    </source>
</evidence>
<name>A0A507QZN7_MONPU</name>
<evidence type="ECO:0000256" key="4">
    <source>
        <dbReference type="ARBA" id="ARBA00023136"/>
    </source>
</evidence>
<feature type="transmembrane region" description="Helical" evidence="6">
    <location>
        <begin position="52"/>
        <end position="70"/>
    </location>
</feature>
<accession>A0A507QZN7</accession>
<evidence type="ECO:0008006" key="9">
    <source>
        <dbReference type="Google" id="ProtNLM"/>
    </source>
</evidence>
<dbReference type="SUPFAM" id="SSF103473">
    <property type="entry name" value="MFS general substrate transporter"/>
    <property type="match status" value="1"/>
</dbReference>
<protein>
    <recommendedName>
        <fullName evidence="9">DUF895 domain membrane protein</fullName>
    </recommendedName>
</protein>
<evidence type="ECO:0000256" key="3">
    <source>
        <dbReference type="ARBA" id="ARBA00022989"/>
    </source>
</evidence>
<dbReference type="GO" id="GO:0016020">
    <property type="term" value="C:membrane"/>
    <property type="evidence" value="ECO:0007669"/>
    <property type="project" value="UniProtKB-SubCell"/>
</dbReference>
<sequence length="505" mass="55518">MAGNDKSTGPTDSPPPEHINATTGELELPSGWMYRRFKIGRFTTPWYASPKFQLGTVAFVCFMCPGMFNALGGLGGGGRKDPHLVDKMNIALYSTFAVVGFAAGSIVNRLGVRLTIAFGGLGYCIYAISLLVSLHAHVDGFNIFAGVFLGICAGLLWSAQGAIMMSYPTESQKGRYWAWFWGIFNVGACIGSLIPLGQTADSKESTVSVGDGTYIAFIVLMFFGAILGLCLCNADNIIRSDGSRVILMKNPSWISEIVGLWDTLRAEPFVILLFPMFWSSNWFYTYQPNCVNAARFNIRTRSLNSFLYWFAQILAAMTIGPLLDIDRVRRTTRARISLCVLFSLTMAIWGGGYAYQKKYTRESVNAADFVPTDWSTSGYVGPMFLYLFYGFFDAVWQGTVYWYMGALANSGRKLANLAGFYKGLQSAGAAVAFSIDYHEASYMTEFATNWGLLAGSLVIAIPVVFMRIKDHVPIEEDLKGTNETLADVLPVGHTEKQAATAMQEV</sequence>
<gene>
    <name evidence="7" type="ORF">MPDQ_005600</name>
</gene>
<feature type="transmembrane region" description="Helical" evidence="6">
    <location>
        <begin position="269"/>
        <end position="286"/>
    </location>
</feature>
<keyword evidence="4 6" id="KW-0472">Membrane</keyword>
<dbReference type="InterPro" id="IPR051617">
    <property type="entry name" value="UNC-93-like_regulator"/>
</dbReference>
<feature type="region of interest" description="Disordered" evidence="5">
    <location>
        <begin position="1"/>
        <end position="22"/>
    </location>
</feature>
<reference evidence="7 8" key="1">
    <citation type="submission" date="2019-06" db="EMBL/GenBank/DDBJ databases">
        <title>Wine fermentation using esterase from Monascus purpureus.</title>
        <authorList>
            <person name="Geng C."/>
            <person name="Zhang Y."/>
        </authorList>
    </citation>
    <scope>NUCLEOTIDE SEQUENCE [LARGE SCALE GENOMIC DNA]</scope>
    <source>
        <strain evidence="7">HQ1</strain>
    </source>
</reference>
<dbReference type="InterPro" id="IPR011701">
    <property type="entry name" value="MFS"/>
</dbReference>
<evidence type="ECO:0000313" key="8">
    <source>
        <dbReference type="Proteomes" id="UP000319663"/>
    </source>
</evidence>
<dbReference type="AlphaFoldDB" id="A0A507QZN7"/>
<evidence type="ECO:0000256" key="6">
    <source>
        <dbReference type="SAM" id="Phobius"/>
    </source>
</evidence>
<dbReference type="Gene3D" id="1.20.1250.20">
    <property type="entry name" value="MFS general substrate transporter like domains"/>
    <property type="match status" value="2"/>
</dbReference>
<dbReference type="Proteomes" id="UP000319663">
    <property type="component" value="Unassembled WGS sequence"/>
</dbReference>
<evidence type="ECO:0000256" key="5">
    <source>
        <dbReference type="SAM" id="MobiDB-lite"/>
    </source>
</evidence>
<keyword evidence="3 6" id="KW-1133">Transmembrane helix</keyword>
<dbReference type="PANTHER" id="PTHR23294">
    <property type="entry name" value="ET TRANSLATION PRODUCT-RELATED"/>
    <property type="match status" value="1"/>
</dbReference>
<dbReference type="Pfam" id="PF07690">
    <property type="entry name" value="MFS_1"/>
    <property type="match status" value="1"/>
</dbReference>
<feature type="transmembrane region" description="Helical" evidence="6">
    <location>
        <begin position="114"/>
        <end position="137"/>
    </location>
</feature>
<feature type="compositionally biased region" description="Polar residues" evidence="5">
    <location>
        <begin position="1"/>
        <end position="11"/>
    </location>
</feature>
<feature type="transmembrane region" description="Helical" evidence="6">
    <location>
        <begin position="336"/>
        <end position="355"/>
    </location>
</feature>
<feature type="transmembrane region" description="Helical" evidence="6">
    <location>
        <begin position="176"/>
        <end position="194"/>
    </location>
</feature>
<feature type="transmembrane region" description="Helical" evidence="6">
    <location>
        <begin position="383"/>
        <end position="403"/>
    </location>
</feature>
<feature type="transmembrane region" description="Helical" evidence="6">
    <location>
        <begin position="90"/>
        <end position="107"/>
    </location>
</feature>
<dbReference type="GO" id="GO:0022857">
    <property type="term" value="F:transmembrane transporter activity"/>
    <property type="evidence" value="ECO:0007669"/>
    <property type="project" value="InterPro"/>
</dbReference>
<feature type="transmembrane region" description="Helical" evidence="6">
    <location>
        <begin position="306"/>
        <end position="324"/>
    </location>
</feature>
<organism evidence="7 8">
    <name type="scientific">Monascus purpureus</name>
    <name type="common">Red mold</name>
    <name type="synonym">Monascus anka</name>
    <dbReference type="NCBI Taxonomy" id="5098"/>
    <lineage>
        <taxon>Eukaryota</taxon>
        <taxon>Fungi</taxon>
        <taxon>Dikarya</taxon>
        <taxon>Ascomycota</taxon>
        <taxon>Pezizomycotina</taxon>
        <taxon>Eurotiomycetes</taxon>
        <taxon>Eurotiomycetidae</taxon>
        <taxon>Eurotiales</taxon>
        <taxon>Aspergillaceae</taxon>
        <taxon>Monascus</taxon>
    </lineage>
</organism>
<dbReference type="PANTHER" id="PTHR23294:SF59">
    <property type="entry name" value="UNC93-LIKE PROTEIN C922.05C"/>
    <property type="match status" value="1"/>
</dbReference>
<feature type="transmembrane region" description="Helical" evidence="6">
    <location>
        <begin position="447"/>
        <end position="465"/>
    </location>
</feature>
<evidence type="ECO:0000256" key="2">
    <source>
        <dbReference type="ARBA" id="ARBA00022692"/>
    </source>
</evidence>
<dbReference type="OrthoDB" id="196103at2759"/>
<feature type="transmembrane region" description="Helical" evidence="6">
    <location>
        <begin position="143"/>
        <end position="164"/>
    </location>
</feature>
<dbReference type="EMBL" id="VIFY01000040">
    <property type="protein sequence ID" value="TQB73677.1"/>
    <property type="molecule type" value="Genomic_DNA"/>
</dbReference>
<feature type="transmembrane region" description="Helical" evidence="6">
    <location>
        <begin position="214"/>
        <end position="234"/>
    </location>
</feature>
<proteinExistence type="predicted"/>